<organism evidence="2 4">
    <name type="scientific">Capnocytophaga catalasegens</name>
    <dbReference type="NCBI Taxonomy" id="1004260"/>
    <lineage>
        <taxon>Bacteria</taxon>
        <taxon>Pseudomonadati</taxon>
        <taxon>Bacteroidota</taxon>
        <taxon>Flavobacteriia</taxon>
        <taxon>Flavobacteriales</taxon>
        <taxon>Flavobacteriaceae</taxon>
        <taxon>Capnocytophaga</taxon>
    </lineage>
</organism>
<gene>
    <name evidence="2" type="ORF">RCZ15_20680</name>
    <name evidence="3" type="ORF">RCZ16_24110</name>
</gene>
<proteinExistence type="predicted"/>
<comment type="caution">
    <text evidence="2">The sequence shown here is derived from an EMBL/GenBank/DDBJ whole genome shotgun (WGS) entry which is preliminary data.</text>
</comment>
<protein>
    <submittedName>
        <fullName evidence="2">Uncharacterized protein</fullName>
    </submittedName>
</protein>
<feature type="transmembrane region" description="Helical" evidence="1">
    <location>
        <begin position="6"/>
        <end position="25"/>
    </location>
</feature>
<dbReference type="EMBL" id="BQKA01000039">
    <property type="protein sequence ID" value="GJM51095.1"/>
    <property type="molecule type" value="Genomic_DNA"/>
</dbReference>
<dbReference type="Proteomes" id="UP001207736">
    <property type="component" value="Unassembled WGS sequence"/>
</dbReference>
<dbReference type="EMBL" id="BQKB01000061">
    <property type="protein sequence ID" value="GJM54095.1"/>
    <property type="molecule type" value="Genomic_DNA"/>
</dbReference>
<feature type="transmembrane region" description="Helical" evidence="1">
    <location>
        <begin position="46"/>
        <end position="65"/>
    </location>
</feature>
<keyword evidence="1" id="KW-0812">Transmembrane</keyword>
<evidence type="ECO:0000313" key="4">
    <source>
        <dbReference type="Proteomes" id="UP001207736"/>
    </source>
</evidence>
<dbReference type="RefSeq" id="WP_264844924.1">
    <property type="nucleotide sequence ID" value="NZ_BPMA01000001.1"/>
</dbReference>
<accession>A0AAV5AYV4</accession>
<dbReference type="Proteomes" id="UP001208692">
    <property type="component" value="Unassembled WGS sequence"/>
</dbReference>
<name>A0AAV5AYV4_9FLAO</name>
<feature type="transmembrane region" description="Helical" evidence="1">
    <location>
        <begin position="112"/>
        <end position="132"/>
    </location>
</feature>
<evidence type="ECO:0000256" key="1">
    <source>
        <dbReference type="SAM" id="Phobius"/>
    </source>
</evidence>
<dbReference type="NCBIfam" id="NF041622">
    <property type="entry name" value="KwaA"/>
    <property type="match status" value="1"/>
</dbReference>
<keyword evidence="1" id="KW-1133">Transmembrane helix</keyword>
<evidence type="ECO:0000313" key="2">
    <source>
        <dbReference type="EMBL" id="GJM51095.1"/>
    </source>
</evidence>
<keyword evidence="1" id="KW-0472">Membrane</keyword>
<keyword evidence="5" id="KW-1185">Reference proteome</keyword>
<sequence>MLKIGFYLLSLTLLFSLLFINEVDIPICFEKECEFIGYEELMKKNIYPIFYLFLIFLGLLFYPWFKYLFKNNGDLPETIDKIENVNWENLTFLATYIIPLLSFDFDEGRNRLIFFLILLIMGIMFIKTNMYYTNPILAILGYHIYKISTKNREDIIVITKDILNKTDIVKLISLSDNVYIAKKIDK</sequence>
<evidence type="ECO:0000313" key="3">
    <source>
        <dbReference type="EMBL" id="GJM54095.1"/>
    </source>
</evidence>
<dbReference type="InterPro" id="IPR048118">
    <property type="entry name" value="KwaA"/>
</dbReference>
<dbReference type="AlphaFoldDB" id="A0AAV5AYV4"/>
<evidence type="ECO:0000313" key="5">
    <source>
        <dbReference type="Proteomes" id="UP001208692"/>
    </source>
</evidence>
<reference evidence="2 5" key="1">
    <citation type="submission" date="2021-11" db="EMBL/GenBank/DDBJ databases">
        <title>Draft genome sequence of Capnocytophaga sp. strain KC07075 isolated from cat oral cavity.</title>
        <authorList>
            <person name="Suzuki M."/>
            <person name="Imaoka K."/>
            <person name="Kimura M."/>
            <person name="Morikawa S."/>
            <person name="Maeda K."/>
        </authorList>
    </citation>
    <scope>NUCLEOTIDE SEQUENCE</scope>
    <source>
        <strain evidence="2">KC07075</strain>
        <strain evidence="3 5">KC07079</strain>
    </source>
</reference>